<organism evidence="2 3">
    <name type="scientific">Pyrenophora tritici-repentis (strain Pt-1C-BFP)</name>
    <name type="common">Wheat tan spot fungus</name>
    <name type="synonym">Drechslera tritici-repentis</name>
    <dbReference type="NCBI Taxonomy" id="426418"/>
    <lineage>
        <taxon>Eukaryota</taxon>
        <taxon>Fungi</taxon>
        <taxon>Dikarya</taxon>
        <taxon>Ascomycota</taxon>
        <taxon>Pezizomycotina</taxon>
        <taxon>Dothideomycetes</taxon>
        <taxon>Pleosporomycetidae</taxon>
        <taxon>Pleosporales</taxon>
        <taxon>Pleosporineae</taxon>
        <taxon>Pleosporaceae</taxon>
        <taxon>Pyrenophora</taxon>
    </lineage>
</organism>
<dbReference type="Proteomes" id="UP000001471">
    <property type="component" value="Unassembled WGS sequence"/>
</dbReference>
<dbReference type="OrthoDB" id="3692147at2759"/>
<evidence type="ECO:0000313" key="3">
    <source>
        <dbReference type="Proteomes" id="UP000001471"/>
    </source>
</evidence>
<gene>
    <name evidence="2" type="ORF">PTRG_10943</name>
</gene>
<dbReference type="CDD" id="cd09917">
    <property type="entry name" value="F-box_SF"/>
    <property type="match status" value="1"/>
</dbReference>
<protein>
    <recommendedName>
        <fullName evidence="4">F-box domain-containing protein</fullName>
    </recommendedName>
</protein>
<dbReference type="InParanoid" id="B2WLT3"/>
<evidence type="ECO:0008006" key="4">
    <source>
        <dbReference type="Google" id="ProtNLM"/>
    </source>
</evidence>
<dbReference type="AlphaFoldDB" id="B2WLT3"/>
<feature type="compositionally biased region" description="Basic and acidic residues" evidence="1">
    <location>
        <begin position="1"/>
        <end position="13"/>
    </location>
</feature>
<accession>B2WLT3</accession>
<evidence type="ECO:0000256" key="1">
    <source>
        <dbReference type="SAM" id="MobiDB-lite"/>
    </source>
</evidence>
<reference evidence="3" key="1">
    <citation type="journal article" date="2013" name="G3 (Bethesda)">
        <title>Comparative genomics of a plant-pathogenic fungus, Pyrenophora tritici-repentis, reveals transduplication and the impact of repeat elements on pathogenicity and population divergence.</title>
        <authorList>
            <person name="Manning V.A."/>
            <person name="Pandelova I."/>
            <person name="Dhillon B."/>
            <person name="Wilhelm L.J."/>
            <person name="Goodwin S.B."/>
            <person name="Berlin A.M."/>
            <person name="Figueroa M."/>
            <person name="Freitag M."/>
            <person name="Hane J.K."/>
            <person name="Henrissat B."/>
            <person name="Holman W.H."/>
            <person name="Kodira C.D."/>
            <person name="Martin J."/>
            <person name="Oliver R.P."/>
            <person name="Robbertse B."/>
            <person name="Schackwitz W."/>
            <person name="Schwartz D.C."/>
            <person name="Spatafora J.W."/>
            <person name="Turgeon B.G."/>
            <person name="Yandava C."/>
            <person name="Young S."/>
            <person name="Zhou S."/>
            <person name="Zeng Q."/>
            <person name="Grigoriev I.V."/>
            <person name="Ma L.-J."/>
            <person name="Ciuffetti L.M."/>
        </authorList>
    </citation>
    <scope>NUCLEOTIDE SEQUENCE [LARGE SCALE GENOMIC DNA]</scope>
    <source>
        <strain evidence="3">Pt-1C-BFP</strain>
    </source>
</reference>
<sequence>MTRAAEAHADAHVDAASAAEDAANNRVASAAEHELKMLREAKTQKLTEEVEAPKLIEEAEAKAHKERDHQQARALLVTLHKLQGTMGPLIAVQVYNSHFCPLVSRLRDELLLCIFDFLCDDVVALHCLRSVSRTFRRILNRRSIIWRDEWYRPCSSPISGDAFYLRDIYSQRFRRLLQRDGRCNDCRRWNDAHSSLFSEDCKLSHSDGQWTSANFAPINCFNITWANIEAHMEKWRQSFEGPLWDWQGIRDQWQRCFDNFNIKCHDPSNDTCCTTSEAPTWPQARLKMSTFKSDFFVVLNLQWRPHSRIDALALTADG</sequence>
<feature type="region of interest" description="Disordered" evidence="1">
    <location>
        <begin position="1"/>
        <end position="26"/>
    </location>
</feature>
<proteinExistence type="predicted"/>
<name>B2WLT3_PYRTR</name>
<feature type="compositionally biased region" description="Low complexity" evidence="1">
    <location>
        <begin position="14"/>
        <end position="26"/>
    </location>
</feature>
<evidence type="ECO:0000313" key="2">
    <source>
        <dbReference type="EMBL" id="EDU43993.1"/>
    </source>
</evidence>
<dbReference type="HOGENOM" id="CLU_874764_0_0_1"/>
<dbReference type="OMA" id="HISWATI"/>
<dbReference type="EMBL" id="DS231629">
    <property type="protein sequence ID" value="EDU43993.1"/>
    <property type="molecule type" value="Genomic_DNA"/>
</dbReference>
<dbReference type="STRING" id="426418.B2WLT3"/>